<name>A0A6C0JMD5_9ZZZZ</name>
<evidence type="ECO:0000313" key="1">
    <source>
        <dbReference type="EMBL" id="QHU05890.1"/>
    </source>
</evidence>
<accession>A0A6C0JMD5</accession>
<sequence length="252" mass="29728">MSNLNNLVKAPVKAPVKGHDTIWIASFDIGYVNFAFYIQEIDQNKLSTIKNIKKEERYNEDSTPTTEMSKILNDIYKNGKTIIYKNSNISNNCINGKQLDVETFYNMFDLLDKYSDFWDKCCFFIVEKQMDFGKMKRNPKALKLGHYCQSYFVFRYGRFKQVIEFPAYHKTQVLGCKKIKGKKYKNGKHKWIAINKPDRKKWSIIKATEILDIRKEKIIINSITTKAKKDDISDCICQLESFKYLYYISKEI</sequence>
<dbReference type="InterPro" id="IPR012337">
    <property type="entry name" value="RNaseH-like_sf"/>
</dbReference>
<organism evidence="1">
    <name type="scientific">viral metagenome</name>
    <dbReference type="NCBI Taxonomy" id="1070528"/>
    <lineage>
        <taxon>unclassified sequences</taxon>
        <taxon>metagenomes</taxon>
        <taxon>organismal metagenomes</taxon>
    </lineage>
</organism>
<dbReference type="EMBL" id="MN740424">
    <property type="protein sequence ID" value="QHU05890.1"/>
    <property type="molecule type" value="Genomic_DNA"/>
</dbReference>
<dbReference type="AlphaFoldDB" id="A0A6C0JMD5"/>
<proteinExistence type="predicted"/>
<protein>
    <recommendedName>
        <fullName evidence="2">Mitochondrial resolvase Ydc2 catalytic domain-containing protein</fullName>
    </recommendedName>
</protein>
<evidence type="ECO:0008006" key="2">
    <source>
        <dbReference type="Google" id="ProtNLM"/>
    </source>
</evidence>
<reference evidence="1" key="1">
    <citation type="journal article" date="2020" name="Nature">
        <title>Giant virus diversity and host interactions through global metagenomics.</title>
        <authorList>
            <person name="Schulz F."/>
            <person name="Roux S."/>
            <person name="Paez-Espino D."/>
            <person name="Jungbluth S."/>
            <person name="Walsh D.A."/>
            <person name="Denef V.J."/>
            <person name="McMahon K.D."/>
            <person name="Konstantinidis K.T."/>
            <person name="Eloe-Fadrosh E.A."/>
            <person name="Kyrpides N.C."/>
            <person name="Woyke T."/>
        </authorList>
    </citation>
    <scope>NUCLEOTIDE SEQUENCE</scope>
    <source>
        <strain evidence="1">GVMAG-M-3300027736-24</strain>
    </source>
</reference>
<dbReference type="SUPFAM" id="SSF53098">
    <property type="entry name" value="Ribonuclease H-like"/>
    <property type="match status" value="1"/>
</dbReference>